<dbReference type="GO" id="GO:0016020">
    <property type="term" value="C:membrane"/>
    <property type="evidence" value="ECO:0007669"/>
    <property type="project" value="TreeGrafter"/>
</dbReference>
<dbReference type="GO" id="GO:0016747">
    <property type="term" value="F:acyltransferase activity, transferring groups other than amino-acyl groups"/>
    <property type="evidence" value="ECO:0007669"/>
    <property type="project" value="InterPro"/>
</dbReference>
<evidence type="ECO:0000313" key="4">
    <source>
        <dbReference type="Proteomes" id="UP000184260"/>
    </source>
</evidence>
<evidence type="ECO:0000313" key="3">
    <source>
        <dbReference type="EMBL" id="SHL15607.1"/>
    </source>
</evidence>
<dbReference type="GO" id="GO:0000271">
    <property type="term" value="P:polysaccharide biosynthetic process"/>
    <property type="evidence" value="ECO:0007669"/>
    <property type="project" value="TreeGrafter"/>
</dbReference>
<protein>
    <submittedName>
        <fullName evidence="3">Acyltransferase family protein</fullName>
    </submittedName>
</protein>
<dbReference type="EMBL" id="FRBU01000003">
    <property type="protein sequence ID" value="SHL15607.1"/>
    <property type="molecule type" value="Genomic_DNA"/>
</dbReference>
<dbReference type="Pfam" id="PF01757">
    <property type="entry name" value="Acyl_transf_3"/>
    <property type="match status" value="1"/>
</dbReference>
<proteinExistence type="predicted"/>
<feature type="transmembrane region" description="Helical" evidence="1">
    <location>
        <begin position="44"/>
        <end position="69"/>
    </location>
</feature>
<accession>A0A1M6YBD3</accession>
<dbReference type="PANTHER" id="PTHR23028">
    <property type="entry name" value="ACETYLTRANSFERASE"/>
    <property type="match status" value="1"/>
</dbReference>
<evidence type="ECO:0000259" key="2">
    <source>
        <dbReference type="Pfam" id="PF01757"/>
    </source>
</evidence>
<dbReference type="STRING" id="69322.SAMN05443669_100316"/>
<sequence>MVKKHIKGLDGLRGLAAILVILGHVELIKKSLGLKNLNDGGGPFILYLGNHAVTFFFVLSGFLITYLLLNEKEFYSKIEIKNFYLRRLLRI</sequence>
<dbReference type="InterPro" id="IPR002656">
    <property type="entry name" value="Acyl_transf_3_dom"/>
</dbReference>
<keyword evidence="1" id="KW-1133">Transmembrane helix</keyword>
<dbReference type="PANTHER" id="PTHR23028:SF53">
    <property type="entry name" value="ACYL_TRANSF_3 DOMAIN-CONTAINING PROTEIN"/>
    <property type="match status" value="1"/>
</dbReference>
<evidence type="ECO:0000256" key="1">
    <source>
        <dbReference type="SAM" id="Phobius"/>
    </source>
</evidence>
<keyword evidence="1" id="KW-0812">Transmembrane</keyword>
<keyword evidence="1" id="KW-0472">Membrane</keyword>
<feature type="domain" description="Acyltransferase 3" evidence="2">
    <location>
        <begin position="7"/>
        <end position="91"/>
    </location>
</feature>
<keyword evidence="3" id="KW-0012">Acyltransferase</keyword>
<feature type="transmembrane region" description="Helical" evidence="1">
    <location>
        <begin position="12"/>
        <end position="32"/>
    </location>
</feature>
<dbReference type="Proteomes" id="UP000184260">
    <property type="component" value="Unassembled WGS sequence"/>
</dbReference>
<gene>
    <name evidence="3" type="ORF">SAMN05443669_100316</name>
</gene>
<keyword evidence="4" id="KW-1185">Reference proteome</keyword>
<dbReference type="AlphaFoldDB" id="A0A1M6YBD3"/>
<reference evidence="4" key="1">
    <citation type="submission" date="2016-11" db="EMBL/GenBank/DDBJ databases">
        <authorList>
            <person name="Varghese N."/>
            <person name="Submissions S."/>
        </authorList>
    </citation>
    <scope>NUCLEOTIDE SEQUENCE [LARGE SCALE GENOMIC DNA]</scope>
    <source>
        <strain evidence="4">DSM 3661</strain>
    </source>
</reference>
<dbReference type="InterPro" id="IPR050879">
    <property type="entry name" value="Acyltransferase_3"/>
</dbReference>
<keyword evidence="3" id="KW-0808">Transferase</keyword>
<name>A0A1M6YBD3_9FLAO</name>
<organism evidence="3 4">
    <name type="scientific">Flavobacterium xanthum</name>
    <dbReference type="NCBI Taxonomy" id="69322"/>
    <lineage>
        <taxon>Bacteria</taxon>
        <taxon>Pseudomonadati</taxon>
        <taxon>Bacteroidota</taxon>
        <taxon>Flavobacteriia</taxon>
        <taxon>Flavobacteriales</taxon>
        <taxon>Flavobacteriaceae</taxon>
        <taxon>Flavobacterium</taxon>
    </lineage>
</organism>